<reference evidence="3 4" key="1">
    <citation type="submission" date="2018-06" db="EMBL/GenBank/DDBJ databases">
        <title>Draft Genome Sequence of a Novel Marine Bacterium Related to the Verrucomicrobia.</title>
        <authorList>
            <person name="Vosseberg J."/>
            <person name="Martijn J."/>
            <person name="Ettema T.J.G."/>
        </authorList>
    </citation>
    <scope>NUCLEOTIDE SEQUENCE [LARGE SCALE GENOMIC DNA]</scope>
    <source>
        <strain evidence="3">TARA_B100001123</strain>
    </source>
</reference>
<keyword evidence="3" id="KW-0560">Oxidoreductase</keyword>
<dbReference type="Gene3D" id="3.40.50.720">
    <property type="entry name" value="NAD(P)-binding Rossmann-like Domain"/>
    <property type="match status" value="1"/>
</dbReference>
<dbReference type="SUPFAM" id="SSF51735">
    <property type="entry name" value="NAD(P)-binding Rossmann-fold domains"/>
    <property type="match status" value="1"/>
</dbReference>
<dbReference type="GO" id="GO:0033712">
    <property type="term" value="F:1,5-anhydro-D-fructose reductase (1,5-anhydro-D-mannitol-forming) activity"/>
    <property type="evidence" value="ECO:0007669"/>
    <property type="project" value="UniProtKB-EC"/>
</dbReference>
<dbReference type="AlphaFoldDB" id="A0A2Z4AC52"/>
<dbReference type="InterPro" id="IPR055170">
    <property type="entry name" value="GFO_IDH_MocA-like_dom"/>
</dbReference>
<evidence type="ECO:0000259" key="1">
    <source>
        <dbReference type="Pfam" id="PF01408"/>
    </source>
</evidence>
<accession>A0A2Z4AC52</accession>
<dbReference type="EMBL" id="CP029803">
    <property type="protein sequence ID" value="AWT59511.1"/>
    <property type="molecule type" value="Genomic_DNA"/>
</dbReference>
<dbReference type="PANTHER" id="PTHR43708:SF8">
    <property type="entry name" value="OXIDOREDUCTASE"/>
    <property type="match status" value="1"/>
</dbReference>
<evidence type="ECO:0000259" key="2">
    <source>
        <dbReference type="Pfam" id="PF22725"/>
    </source>
</evidence>
<dbReference type="Pfam" id="PF22725">
    <property type="entry name" value="GFO_IDH_MocA_C3"/>
    <property type="match status" value="1"/>
</dbReference>
<dbReference type="Pfam" id="PF01408">
    <property type="entry name" value="GFO_IDH_MocA"/>
    <property type="match status" value="1"/>
</dbReference>
<proteinExistence type="predicted"/>
<gene>
    <name evidence="3" type="primary">afr_3</name>
    <name evidence="3" type="ORF">DF168_00701</name>
</gene>
<evidence type="ECO:0000313" key="4">
    <source>
        <dbReference type="Proteomes" id="UP000247465"/>
    </source>
</evidence>
<name>A0A2Z4AC52_9BACT</name>
<feature type="domain" description="GFO/IDH/MocA-like oxidoreductase" evidence="2">
    <location>
        <begin position="130"/>
        <end position="250"/>
    </location>
</feature>
<protein>
    <submittedName>
        <fullName evidence="3">1,5-anhydro-D-fructose reductase</fullName>
        <ecNumber evidence="3">1.1.1.292</ecNumber>
    </submittedName>
</protein>
<dbReference type="Gene3D" id="3.30.360.10">
    <property type="entry name" value="Dihydrodipicolinate Reductase, domain 2"/>
    <property type="match status" value="1"/>
</dbReference>
<dbReference type="InterPro" id="IPR051317">
    <property type="entry name" value="Gfo/Idh/MocA_oxidoreduct"/>
</dbReference>
<evidence type="ECO:0000313" key="3">
    <source>
        <dbReference type="EMBL" id="AWT59511.1"/>
    </source>
</evidence>
<dbReference type="Proteomes" id="UP000247465">
    <property type="component" value="Chromosome"/>
</dbReference>
<organism evidence="3 4">
    <name type="scientific">Candidatus Moanibacter tarae</name>
    <dbReference type="NCBI Taxonomy" id="2200854"/>
    <lineage>
        <taxon>Bacteria</taxon>
        <taxon>Pseudomonadati</taxon>
        <taxon>Verrucomicrobiota</taxon>
        <taxon>Opitutia</taxon>
        <taxon>Puniceicoccales</taxon>
        <taxon>Puniceicoccales incertae sedis</taxon>
        <taxon>Candidatus Moanibacter</taxon>
    </lineage>
</organism>
<dbReference type="SUPFAM" id="SSF55347">
    <property type="entry name" value="Glyceraldehyde-3-phosphate dehydrogenase-like, C-terminal domain"/>
    <property type="match status" value="1"/>
</dbReference>
<dbReference type="EC" id="1.1.1.292" evidence="3"/>
<dbReference type="KEGG" id="mtar:DF168_00701"/>
<feature type="domain" description="Gfo/Idh/MocA-like oxidoreductase N-terminal" evidence="1">
    <location>
        <begin position="2"/>
        <end position="117"/>
    </location>
</feature>
<sequence>MKAAVLGAGEPHFDAHIATLQQLPEVESIILWGENENALEAFEGKAKISAVFTDLDELLKQDDIFFAIATTRNDLKPEIFNQILDLGIHIMGEKPIAPTAKEVAQLVKKAEQKGLALGTCYQNRYNPLVLKVRRLIKDGIIGPLMSIEMRMLTTQPKFRKPGSWLFNKQSAGGGMLAWLGCHYIDMIRFISKDEIVSVAAEVATRSGEEIDVEDIASLSMRLGTGTIASLHTGYTLALKGPQYGDMPSYDSYIGVNGKDGRLYWNGSNEPHRLTVESTHPSWADAPVRVTDYSIAKSPAYGGISGEAFIRDFILAAKGKRDVPASGRDALQVARVIEAAYESSESGQRIGINV</sequence>
<dbReference type="InterPro" id="IPR000683">
    <property type="entry name" value="Gfo/Idh/MocA-like_OxRdtase_N"/>
</dbReference>
<dbReference type="PANTHER" id="PTHR43708">
    <property type="entry name" value="CONSERVED EXPRESSED OXIDOREDUCTASE (EUROFUNG)"/>
    <property type="match status" value="1"/>
</dbReference>
<dbReference type="InterPro" id="IPR036291">
    <property type="entry name" value="NAD(P)-bd_dom_sf"/>
</dbReference>
<dbReference type="GO" id="GO:0000166">
    <property type="term" value="F:nucleotide binding"/>
    <property type="evidence" value="ECO:0007669"/>
    <property type="project" value="InterPro"/>
</dbReference>